<organism evidence="2 3">
    <name type="scientific">Carpinus fangiana</name>
    <dbReference type="NCBI Taxonomy" id="176857"/>
    <lineage>
        <taxon>Eukaryota</taxon>
        <taxon>Viridiplantae</taxon>
        <taxon>Streptophyta</taxon>
        <taxon>Embryophyta</taxon>
        <taxon>Tracheophyta</taxon>
        <taxon>Spermatophyta</taxon>
        <taxon>Magnoliopsida</taxon>
        <taxon>eudicotyledons</taxon>
        <taxon>Gunneridae</taxon>
        <taxon>Pentapetalae</taxon>
        <taxon>rosids</taxon>
        <taxon>fabids</taxon>
        <taxon>Fagales</taxon>
        <taxon>Betulaceae</taxon>
        <taxon>Carpinus</taxon>
    </lineage>
</organism>
<dbReference type="AlphaFoldDB" id="A0A5N6R0I9"/>
<keyword evidence="1" id="KW-0732">Signal</keyword>
<keyword evidence="3" id="KW-1185">Reference proteome</keyword>
<protein>
    <submittedName>
        <fullName evidence="2">Uncharacterized protein</fullName>
    </submittedName>
</protein>
<proteinExistence type="predicted"/>
<accession>A0A5N6R0I9</accession>
<gene>
    <name evidence="2" type="ORF">FH972_008048</name>
</gene>
<feature type="signal peptide" evidence="1">
    <location>
        <begin position="1"/>
        <end position="25"/>
    </location>
</feature>
<evidence type="ECO:0000256" key="1">
    <source>
        <dbReference type="SAM" id="SignalP"/>
    </source>
</evidence>
<dbReference type="Proteomes" id="UP000327013">
    <property type="component" value="Chromosome 3"/>
</dbReference>
<reference evidence="2 3" key="1">
    <citation type="submission" date="2019-06" db="EMBL/GenBank/DDBJ databases">
        <title>A chromosomal-level reference genome of Carpinus fangiana (Coryloideae, Betulaceae).</title>
        <authorList>
            <person name="Yang X."/>
            <person name="Wang Z."/>
            <person name="Zhang L."/>
            <person name="Hao G."/>
            <person name="Liu J."/>
            <person name="Yang Y."/>
        </authorList>
    </citation>
    <scope>NUCLEOTIDE SEQUENCE [LARGE SCALE GENOMIC DNA]</scope>
    <source>
        <strain evidence="2">Cfa_2016G</strain>
        <tissue evidence="2">Leaf</tissue>
    </source>
</reference>
<feature type="chain" id="PRO_5024417066" evidence="1">
    <location>
        <begin position="26"/>
        <end position="218"/>
    </location>
</feature>
<evidence type="ECO:0000313" key="2">
    <source>
        <dbReference type="EMBL" id="KAE8022231.1"/>
    </source>
</evidence>
<name>A0A5N6R0I9_9ROSI</name>
<evidence type="ECO:0000313" key="3">
    <source>
        <dbReference type="Proteomes" id="UP000327013"/>
    </source>
</evidence>
<sequence>MEGISGAKKGVVAMVLLLLLVAVQAVDHPGTALFHLPFFGHKTRECALKCSATCLLKLKVSPIPFAVCFNTCMIQCKFVPPSHVSQCTQNCAESKTANFKPTALPPSPLFSPVVVQPPSTLCHPAPRFRSSTLSPPSLAPHFSSSSNPSLARRRSVHPRCWPLPYQRTRSTLPQRSCHQSSPSTILSDFPTFHFHQPILDPSTAHRCLIYSLPAYQRP</sequence>
<dbReference type="EMBL" id="CM017323">
    <property type="protein sequence ID" value="KAE8022231.1"/>
    <property type="molecule type" value="Genomic_DNA"/>
</dbReference>